<dbReference type="GeneID" id="19201918"/>
<sequence>MDARFWPWIIIHIDAPYVSRRVVQTFLAASRKNTIAIHMCYRGAPLMDPNFENRRVLEAMECIGPHLSRCSQFTLRGLYRSSTVLASRFFNGVSASQMISLDLTSAITDSDRPFCVTSFYCAQLSHVELDARSLADFVLVNDGCKHWRTHPLSLTATRYRPSPVILPLSSRIFGYALLVAQDRTKTNLCVDDVEFDDTDSSSARASHTMSQAFMNNGSDELGDEPWIWFSHMEGPSISRLLDYAIPGLRSNILLYMNNNDFGSFPVRRRLGSSCRLLLRNIGDHTGLSAVLSKWDGSYLSIDGCAAFDDTFLGLLTQNMDLCANLTEVTIGDCPCTPRALIKFCNARKRSGRQLDSLDILDGVVLPSQAEFNAIERRVDILRWFEAEGALQGSGADI</sequence>
<name>A0A5M3MQN0_CONPW</name>
<keyword evidence="2" id="KW-1185">Reference proteome</keyword>
<gene>
    <name evidence="1" type="ORF">CONPUDRAFT_144241</name>
</gene>
<evidence type="ECO:0008006" key="3">
    <source>
        <dbReference type="Google" id="ProtNLM"/>
    </source>
</evidence>
<dbReference type="AlphaFoldDB" id="A0A5M3MQN0"/>
<reference evidence="2" key="1">
    <citation type="journal article" date="2012" name="Science">
        <title>The Paleozoic origin of enzymatic lignin decomposition reconstructed from 31 fungal genomes.</title>
        <authorList>
            <person name="Floudas D."/>
            <person name="Binder M."/>
            <person name="Riley R."/>
            <person name="Barry K."/>
            <person name="Blanchette R.A."/>
            <person name="Henrissat B."/>
            <person name="Martinez A.T."/>
            <person name="Otillar R."/>
            <person name="Spatafora J.W."/>
            <person name="Yadav J.S."/>
            <person name="Aerts A."/>
            <person name="Benoit I."/>
            <person name="Boyd A."/>
            <person name="Carlson A."/>
            <person name="Copeland A."/>
            <person name="Coutinho P.M."/>
            <person name="de Vries R.P."/>
            <person name="Ferreira P."/>
            <person name="Findley K."/>
            <person name="Foster B."/>
            <person name="Gaskell J."/>
            <person name="Glotzer D."/>
            <person name="Gorecki P."/>
            <person name="Heitman J."/>
            <person name="Hesse C."/>
            <person name="Hori C."/>
            <person name="Igarashi K."/>
            <person name="Jurgens J.A."/>
            <person name="Kallen N."/>
            <person name="Kersten P."/>
            <person name="Kohler A."/>
            <person name="Kuees U."/>
            <person name="Kumar T.K.A."/>
            <person name="Kuo A."/>
            <person name="LaButti K."/>
            <person name="Larrondo L.F."/>
            <person name="Lindquist E."/>
            <person name="Ling A."/>
            <person name="Lombard V."/>
            <person name="Lucas S."/>
            <person name="Lundell T."/>
            <person name="Martin R."/>
            <person name="McLaughlin D.J."/>
            <person name="Morgenstern I."/>
            <person name="Morin E."/>
            <person name="Murat C."/>
            <person name="Nagy L.G."/>
            <person name="Nolan M."/>
            <person name="Ohm R.A."/>
            <person name="Patyshakuliyeva A."/>
            <person name="Rokas A."/>
            <person name="Ruiz-Duenas F.J."/>
            <person name="Sabat G."/>
            <person name="Salamov A."/>
            <person name="Samejima M."/>
            <person name="Schmutz J."/>
            <person name="Slot J.C."/>
            <person name="St John F."/>
            <person name="Stenlid J."/>
            <person name="Sun H."/>
            <person name="Sun S."/>
            <person name="Syed K."/>
            <person name="Tsang A."/>
            <person name="Wiebenga A."/>
            <person name="Young D."/>
            <person name="Pisabarro A."/>
            <person name="Eastwood D.C."/>
            <person name="Martin F."/>
            <person name="Cullen D."/>
            <person name="Grigoriev I.V."/>
            <person name="Hibbett D.S."/>
        </authorList>
    </citation>
    <scope>NUCLEOTIDE SEQUENCE [LARGE SCALE GENOMIC DNA]</scope>
    <source>
        <strain evidence="2">RWD-64-598 SS2</strain>
    </source>
</reference>
<dbReference type="EMBL" id="JH711578">
    <property type="protein sequence ID" value="EIW81492.1"/>
    <property type="molecule type" value="Genomic_DNA"/>
</dbReference>
<dbReference type="KEGG" id="cput:CONPUDRAFT_144241"/>
<accession>A0A5M3MQN0</accession>
<evidence type="ECO:0000313" key="2">
    <source>
        <dbReference type="Proteomes" id="UP000053558"/>
    </source>
</evidence>
<protein>
    <recommendedName>
        <fullName evidence="3">F-box domain-containing protein</fullName>
    </recommendedName>
</protein>
<proteinExistence type="predicted"/>
<dbReference type="RefSeq" id="XP_007768817.1">
    <property type="nucleotide sequence ID" value="XM_007770627.1"/>
</dbReference>
<comment type="caution">
    <text evidence="1">The sequence shown here is derived from an EMBL/GenBank/DDBJ whole genome shotgun (WGS) entry which is preliminary data.</text>
</comment>
<evidence type="ECO:0000313" key="1">
    <source>
        <dbReference type="EMBL" id="EIW81492.1"/>
    </source>
</evidence>
<organism evidence="1 2">
    <name type="scientific">Coniophora puteana (strain RWD-64-598)</name>
    <name type="common">Brown rot fungus</name>
    <dbReference type="NCBI Taxonomy" id="741705"/>
    <lineage>
        <taxon>Eukaryota</taxon>
        <taxon>Fungi</taxon>
        <taxon>Dikarya</taxon>
        <taxon>Basidiomycota</taxon>
        <taxon>Agaricomycotina</taxon>
        <taxon>Agaricomycetes</taxon>
        <taxon>Agaricomycetidae</taxon>
        <taxon>Boletales</taxon>
        <taxon>Coniophorineae</taxon>
        <taxon>Coniophoraceae</taxon>
        <taxon>Coniophora</taxon>
    </lineage>
</organism>
<dbReference type="Proteomes" id="UP000053558">
    <property type="component" value="Unassembled WGS sequence"/>
</dbReference>